<evidence type="ECO:0000313" key="4">
    <source>
        <dbReference type="EMBL" id="MBC5787245.1"/>
    </source>
</evidence>
<evidence type="ECO:0000259" key="3">
    <source>
        <dbReference type="Pfam" id="PF26018"/>
    </source>
</evidence>
<dbReference type="Proteomes" id="UP000649151">
    <property type="component" value="Unassembled WGS sequence"/>
</dbReference>
<evidence type="ECO:0000259" key="2">
    <source>
        <dbReference type="Pfam" id="PF26012"/>
    </source>
</evidence>
<dbReference type="Pfam" id="PF26012">
    <property type="entry name" value="HH_RND_rel"/>
    <property type="match status" value="1"/>
</dbReference>
<feature type="coiled-coil region" evidence="1">
    <location>
        <begin position="94"/>
        <end position="121"/>
    </location>
</feature>
<dbReference type="InterPro" id="IPR058728">
    <property type="entry name" value="HH_RND-rel"/>
</dbReference>
<dbReference type="Pfam" id="PF26018">
    <property type="entry name" value="BSH_RND_rel"/>
    <property type="match status" value="1"/>
</dbReference>
<reference evidence="4 5" key="1">
    <citation type="submission" date="2020-08" db="EMBL/GenBank/DDBJ databases">
        <title>Genome public.</title>
        <authorList>
            <person name="Liu C."/>
            <person name="Sun Q."/>
        </authorList>
    </citation>
    <scope>NUCLEOTIDE SEQUENCE [LARGE SCALE GENOMIC DNA]</scope>
    <source>
        <strain evidence="4 5">NSJ-27</strain>
    </source>
</reference>
<gene>
    <name evidence="4" type="ORF">H8Z77_04285</name>
</gene>
<feature type="domain" description="RND related barrel-sandwich hybrid" evidence="3">
    <location>
        <begin position="64"/>
        <end position="257"/>
    </location>
</feature>
<keyword evidence="1" id="KW-0175">Coiled coil</keyword>
<evidence type="ECO:0000313" key="5">
    <source>
        <dbReference type="Proteomes" id="UP000649151"/>
    </source>
</evidence>
<comment type="caution">
    <text evidence="4">The sequence shown here is derived from an EMBL/GenBank/DDBJ whole genome shotgun (WGS) entry which is preliminary data.</text>
</comment>
<organism evidence="4 5">
    <name type="scientific">Clostridium facile</name>
    <dbReference type="NCBI Taxonomy" id="2763035"/>
    <lineage>
        <taxon>Bacteria</taxon>
        <taxon>Bacillati</taxon>
        <taxon>Bacillota</taxon>
        <taxon>Clostridia</taxon>
        <taxon>Eubacteriales</taxon>
        <taxon>Clostridiaceae</taxon>
        <taxon>Clostridium</taxon>
    </lineage>
</organism>
<dbReference type="RefSeq" id="WP_069988957.1">
    <property type="nucleotide sequence ID" value="NZ_JACOQK010000001.1"/>
</dbReference>
<protein>
    <submittedName>
        <fullName evidence="4">HlyD family efflux transporter periplasmic adaptor subunit</fullName>
    </submittedName>
</protein>
<name>A0ABR7IQ19_9CLOT</name>
<accession>A0ABR7IQ19</accession>
<dbReference type="EMBL" id="JACOQK010000001">
    <property type="protein sequence ID" value="MBC5787245.1"/>
    <property type="molecule type" value="Genomic_DNA"/>
</dbReference>
<keyword evidence="5" id="KW-1185">Reference proteome</keyword>
<proteinExistence type="predicted"/>
<evidence type="ECO:0000256" key="1">
    <source>
        <dbReference type="SAM" id="Coils"/>
    </source>
</evidence>
<dbReference type="InterPro" id="IPR058709">
    <property type="entry name" value="BSH_RND-rel"/>
</dbReference>
<feature type="domain" description="RND related alpha-helical hairpin" evidence="2">
    <location>
        <begin position="97"/>
        <end position="195"/>
    </location>
</feature>
<sequence length="412" mass="46573">MRTNVIRIITVLLSFCILINLGYQVYLRLSDPYQTEIVYDYTLNDSVQTEGLVFKDETIIQRPEGEGVVKYLYQNGDKIAKGANVAMLYQNEADVAATAQIEQLTAQIEQLEEAQSEGVKQEANISVVNQQLTNTYVEFIQQLEQGGGSDYASYRNDLTFMLNKRQIVTQKVTDFNGQIQTLNQQKSELESSITSQPQAVNASQAGYFEDKLDGYEEQLTHAYSDTVTANELKQLLEQYKEPDPSAEQQTNIIGKVMTKPDLRYVALVPTAKLDQVKQGQACTLRFEDVDAAIEAEIYRIDKNPQQHESLVVFSITQITGNLISIRQNKAEVIFNSHTGLKIPKTALHTSEDGTPGVYIKHGANLNFKKVEILYENEEYILCAHHSTEQEYLQLYDTIIVQGKDLYDGKPIR</sequence>